<comment type="caution">
    <text evidence="1">The sequence shown here is derived from an EMBL/GenBank/DDBJ whole genome shotgun (WGS) entry which is preliminary data.</text>
</comment>
<dbReference type="AlphaFoldDB" id="A0A132BV18"/>
<dbReference type="PATRIC" id="fig|1768241.3.peg.3000"/>
<dbReference type="RefSeq" id="WP_068245016.1">
    <property type="nucleotide sequence ID" value="NZ_LPUY01000077.1"/>
</dbReference>
<name>A0A132BV18_9RHOB</name>
<keyword evidence="2" id="KW-1185">Reference proteome</keyword>
<evidence type="ECO:0000313" key="1">
    <source>
        <dbReference type="EMBL" id="KUP92225.1"/>
    </source>
</evidence>
<evidence type="ECO:0008006" key="3">
    <source>
        <dbReference type="Google" id="ProtNLM"/>
    </source>
</evidence>
<gene>
    <name evidence="1" type="ORF">TRIHO_28630</name>
</gene>
<dbReference type="EMBL" id="LPUY01000077">
    <property type="protein sequence ID" value="KUP92225.1"/>
    <property type="molecule type" value="Genomic_DNA"/>
</dbReference>
<evidence type="ECO:0000313" key="2">
    <source>
        <dbReference type="Proteomes" id="UP000068382"/>
    </source>
</evidence>
<protein>
    <recommendedName>
        <fullName evidence="3">Phosphoadenosine phosphosulfate reductase</fullName>
    </recommendedName>
</protein>
<organism evidence="1 2">
    <name type="scientific">Tritonibacter horizontis</name>
    <dbReference type="NCBI Taxonomy" id="1768241"/>
    <lineage>
        <taxon>Bacteria</taxon>
        <taxon>Pseudomonadati</taxon>
        <taxon>Pseudomonadota</taxon>
        <taxon>Alphaproteobacteria</taxon>
        <taxon>Rhodobacterales</taxon>
        <taxon>Paracoccaceae</taxon>
        <taxon>Tritonibacter</taxon>
    </lineage>
</organism>
<dbReference type="OrthoDB" id="7840273at2"/>
<accession>A0A132BV18</accession>
<reference evidence="1 2" key="1">
    <citation type="submission" date="2015-12" db="EMBL/GenBank/DDBJ databases">
        <title>Genome sequence of the marine Rhodobacteraceae strain O3.65, Candidatus Tritonibacter horizontis.</title>
        <authorList>
            <person name="Poehlein A."/>
            <person name="Giebel H.A."/>
            <person name="Voget S."/>
            <person name="Brinkhoff T."/>
        </authorList>
    </citation>
    <scope>NUCLEOTIDE SEQUENCE [LARGE SCALE GENOMIC DNA]</scope>
    <source>
        <strain evidence="1 2">O3.65</strain>
    </source>
</reference>
<sequence>MQDDTEIHEQDLSGLSPADWQARLAETAENHGMYQPLGDRHFATFIDQGNTLLVTFESRQGIQSLSETAQPLGFDLVQNLGWSHLCLISDGDTWFRDHRIYGFFDQLIDDGFFEEFDNVVFYGAGPCGYAAAAFSVAAPGATVVAIQPQATLDPRMTEWDDRFTEMRRVSFTDRYGFAPDMIDAADHAYVLYDPYQTLDAMHAALFARSNVTRLRLPCMGEAIQTRLIEMELLYRIMSLAGSGRLTPMAFHKLARARRDNNVYLRNLLNRLDYLERPYLTMLLCRNVHDRRRLPRFGRRMQVLQERAAKGEFRVPPMRD</sequence>
<dbReference type="Proteomes" id="UP000068382">
    <property type="component" value="Unassembled WGS sequence"/>
</dbReference>
<proteinExistence type="predicted"/>